<organism evidence="2 3">
    <name type="scientific">Ancylobacter novellus (strain ATCC 8093 / DSM 506 / JCM 20403 / CCM 1077 / IAM 12100 / NBRC 12443 / NCIMB 10456)</name>
    <name type="common">Starkeya novella</name>
    <dbReference type="NCBI Taxonomy" id="639283"/>
    <lineage>
        <taxon>Bacteria</taxon>
        <taxon>Pseudomonadati</taxon>
        <taxon>Pseudomonadota</taxon>
        <taxon>Alphaproteobacteria</taxon>
        <taxon>Hyphomicrobiales</taxon>
        <taxon>Xanthobacteraceae</taxon>
        <taxon>Ancylobacter</taxon>
    </lineage>
</organism>
<gene>
    <name evidence="2" type="ordered locus">Snov_2705</name>
</gene>
<evidence type="ECO:0000313" key="3">
    <source>
        <dbReference type="Proteomes" id="UP000006633"/>
    </source>
</evidence>
<feature type="chain" id="PRO_5003092493" evidence="1">
    <location>
        <begin position="23"/>
        <end position="73"/>
    </location>
</feature>
<dbReference type="HOGENOM" id="CLU_145244_2_1_5"/>
<dbReference type="eggNOG" id="ENOG5033CJP">
    <property type="taxonomic scope" value="Bacteria"/>
</dbReference>
<evidence type="ECO:0000256" key="1">
    <source>
        <dbReference type="SAM" id="SignalP"/>
    </source>
</evidence>
<reference evidence="2 3" key="1">
    <citation type="journal article" date="2012" name="Stand. Genomic Sci.">
        <title>Complete genome sequence of the facultatively chemolithoautotrophic and methylotrophic alpha Proteobacterium Starkeya novella type strain (ATCC 8093(T)).</title>
        <authorList>
            <person name="Kappler U."/>
            <person name="Davenport K."/>
            <person name="Beatson S."/>
            <person name="Lucas S."/>
            <person name="Lapidus A."/>
            <person name="Copeland A."/>
            <person name="Berry K.W."/>
            <person name="Glavina Del Rio T."/>
            <person name="Hammon N."/>
            <person name="Dalin E."/>
            <person name="Tice H."/>
            <person name="Pitluck S."/>
            <person name="Richardson P."/>
            <person name="Bruce D."/>
            <person name="Goodwin L.A."/>
            <person name="Han C."/>
            <person name="Tapia R."/>
            <person name="Detter J.C."/>
            <person name="Chang Y.J."/>
            <person name="Jeffries C.D."/>
            <person name="Land M."/>
            <person name="Hauser L."/>
            <person name="Kyrpides N.C."/>
            <person name="Goker M."/>
            <person name="Ivanova N."/>
            <person name="Klenk H.P."/>
            <person name="Woyke T."/>
        </authorList>
    </citation>
    <scope>NUCLEOTIDE SEQUENCE [LARGE SCALE GENOMIC DNA]</scope>
    <source>
        <strain evidence="3">ATCC 8093 / DSM 506 / JCM 20403 / CCM 1077 / IAM 12100 / NBRC 12443 / NCIMB 10456</strain>
    </source>
</reference>
<dbReference type="AlphaFoldDB" id="D7A5A6"/>
<sequence length="73" mass="7564">MRMILIALALAAAPLSIGAGHAQEGDMAKYCKADIDRLCKGIAPGGGRLLQCLKAHGKEMSVGCAQALQKLKS</sequence>
<protein>
    <submittedName>
        <fullName evidence="2">Cysteine rich repeat protein</fullName>
    </submittedName>
</protein>
<dbReference type="GO" id="GO:0016020">
    <property type="term" value="C:membrane"/>
    <property type="evidence" value="ECO:0007669"/>
    <property type="project" value="InterPro"/>
</dbReference>
<dbReference type="OrthoDB" id="7060861at2"/>
<keyword evidence="3" id="KW-1185">Reference proteome</keyword>
<accession>D7A5A6</accession>
<feature type="signal peptide" evidence="1">
    <location>
        <begin position="1"/>
        <end position="22"/>
    </location>
</feature>
<keyword evidence="1" id="KW-0732">Signal</keyword>
<dbReference type="KEGG" id="sno:Snov_2705"/>
<evidence type="ECO:0000313" key="2">
    <source>
        <dbReference type="EMBL" id="ADH89994.1"/>
    </source>
</evidence>
<dbReference type="EMBL" id="CP002026">
    <property type="protein sequence ID" value="ADH89994.1"/>
    <property type="molecule type" value="Genomic_DNA"/>
</dbReference>
<dbReference type="Pfam" id="PF00839">
    <property type="entry name" value="Cys_rich_FGFR"/>
    <property type="match status" value="1"/>
</dbReference>
<dbReference type="Proteomes" id="UP000006633">
    <property type="component" value="Chromosome"/>
</dbReference>
<proteinExistence type="predicted"/>
<name>D7A5A6_ANCN5</name>
<dbReference type="InterPro" id="IPR001893">
    <property type="entry name" value="Cys-rich_GLG1_repeat"/>
</dbReference>